<dbReference type="PANTHER" id="PTHR33930:SF2">
    <property type="entry name" value="BLR3452 PROTEIN"/>
    <property type="match status" value="1"/>
</dbReference>
<dbReference type="EMBL" id="LGFT01000023">
    <property type="protein sequence ID" value="KUK44507.1"/>
    <property type="molecule type" value="Genomic_DNA"/>
</dbReference>
<evidence type="ECO:0000259" key="1">
    <source>
        <dbReference type="Pfam" id="PF02627"/>
    </source>
</evidence>
<evidence type="ECO:0000313" key="3">
    <source>
        <dbReference type="EMBL" id="KUK95623.1"/>
    </source>
</evidence>
<dbReference type="GO" id="GO:0051920">
    <property type="term" value="F:peroxiredoxin activity"/>
    <property type="evidence" value="ECO:0007669"/>
    <property type="project" value="InterPro"/>
</dbReference>
<dbReference type="Pfam" id="PF02627">
    <property type="entry name" value="CMD"/>
    <property type="match status" value="1"/>
</dbReference>
<accession>A0A101FUD4</accession>
<dbReference type="PATRIC" id="fig|301375.6.peg.900"/>
<dbReference type="Proteomes" id="UP000057043">
    <property type="component" value="Unassembled WGS sequence"/>
</dbReference>
<dbReference type="InterPro" id="IPR029032">
    <property type="entry name" value="AhpD-like"/>
</dbReference>
<dbReference type="Gene3D" id="1.20.1290.10">
    <property type="entry name" value="AhpD-like"/>
    <property type="match status" value="1"/>
</dbReference>
<keyword evidence="2" id="KW-0575">Peroxidase</keyword>
<dbReference type="InterPro" id="IPR004675">
    <property type="entry name" value="AhpD_core"/>
</dbReference>
<evidence type="ECO:0000313" key="5">
    <source>
        <dbReference type="Proteomes" id="UP000057043"/>
    </source>
</evidence>
<keyword evidence="2" id="KW-0560">Oxidoreductase</keyword>
<feature type="domain" description="Carboxymuconolactone decarboxylase-like" evidence="1">
    <location>
        <begin position="55"/>
        <end position="116"/>
    </location>
</feature>
<gene>
    <name evidence="2" type="ORF">XD72_1115</name>
    <name evidence="3" type="ORF">XE07_1699</name>
</gene>
<dbReference type="InterPro" id="IPR003779">
    <property type="entry name" value="CMD-like"/>
</dbReference>
<dbReference type="SUPFAM" id="SSF69118">
    <property type="entry name" value="AhpD-like"/>
    <property type="match status" value="1"/>
</dbReference>
<dbReference type="NCBIfam" id="TIGR00778">
    <property type="entry name" value="ahpD_dom"/>
    <property type="match status" value="1"/>
</dbReference>
<protein>
    <submittedName>
        <fullName evidence="2">Alkylhydroperoxidase like protein, AhpD family</fullName>
    </submittedName>
</protein>
<reference evidence="4 5" key="2">
    <citation type="journal article" date="2015" name="MBio">
        <title>Genome-Resolved Metagenomic Analysis Reveals Roles for Candidate Phyla and Other Microbial Community Members in Biogeochemical Transformations in Oil Reservoirs.</title>
        <authorList>
            <person name="Hu P."/>
            <person name="Tom L."/>
            <person name="Singh A."/>
            <person name="Thomas B.C."/>
            <person name="Baker B.J."/>
            <person name="Piceno Y.M."/>
            <person name="Andersen G.L."/>
            <person name="Banfield J.F."/>
        </authorList>
    </citation>
    <scope>NUCLEOTIDE SEQUENCE [LARGE SCALE GENOMIC DNA]</scope>
    <source>
        <strain evidence="2">57_489</strain>
    </source>
</reference>
<dbReference type="Proteomes" id="UP000053961">
    <property type="component" value="Unassembled WGS sequence"/>
</dbReference>
<dbReference type="EMBL" id="LGHB01000030">
    <property type="protein sequence ID" value="KUK95623.1"/>
    <property type="molecule type" value="Genomic_DNA"/>
</dbReference>
<evidence type="ECO:0000313" key="4">
    <source>
        <dbReference type="Proteomes" id="UP000053961"/>
    </source>
</evidence>
<dbReference type="AlphaFoldDB" id="A0A101FUD4"/>
<evidence type="ECO:0000313" key="2">
    <source>
        <dbReference type="EMBL" id="KUK44507.1"/>
    </source>
</evidence>
<comment type="caution">
    <text evidence="2">The sequence shown here is derived from an EMBL/GenBank/DDBJ whole genome shotgun (WGS) entry which is preliminary data.</text>
</comment>
<dbReference type="PANTHER" id="PTHR33930">
    <property type="entry name" value="ALKYL HYDROPEROXIDE REDUCTASE AHPD"/>
    <property type="match status" value="1"/>
</dbReference>
<sequence>MKPENRDLIRKFLESADSMGEDILEDSEELFGCVPPILRIMRERPEFFVFSSLKDFYAMRPESLDAKTAELVTIAAAAGAGAEKCLKVHINAALRAGATRDEILDVLFIASAIGQTRVLAPSLRTFHEIFEGRKVEEPFDD</sequence>
<reference evidence="3" key="1">
    <citation type="journal article" date="2015" name="MBio">
        <title>Genome-resolved metagenomic analysis reveals roles for candidate phyla and other microbial community members in biogeochemical transformations in oil reservoirs.</title>
        <authorList>
            <person name="Hu P."/>
            <person name="Tom L."/>
            <person name="Singh A."/>
            <person name="Thomas B.C."/>
            <person name="Baker B.J."/>
            <person name="Piceno Y.M."/>
            <person name="Andersen G.L."/>
            <person name="Banfield J.F."/>
        </authorList>
    </citation>
    <scope>NUCLEOTIDE SEQUENCE [LARGE SCALE GENOMIC DNA]</scope>
    <source>
        <strain evidence="3">56_747</strain>
    </source>
</reference>
<proteinExistence type="predicted"/>
<name>A0A101FUD4_9EURY</name>
<organism evidence="2 5">
    <name type="scientific">Methanothrix harundinacea</name>
    <dbReference type="NCBI Taxonomy" id="301375"/>
    <lineage>
        <taxon>Archaea</taxon>
        <taxon>Methanobacteriati</taxon>
        <taxon>Methanobacteriota</taxon>
        <taxon>Stenosarchaea group</taxon>
        <taxon>Methanomicrobia</taxon>
        <taxon>Methanotrichales</taxon>
        <taxon>Methanotrichaceae</taxon>
        <taxon>Methanothrix</taxon>
    </lineage>
</organism>